<evidence type="ECO:0000313" key="2">
    <source>
        <dbReference type="EMBL" id="KAF1025700.1"/>
    </source>
</evidence>
<protein>
    <submittedName>
        <fullName evidence="2">Uncharacterized protein</fullName>
    </submittedName>
</protein>
<feature type="signal peptide" evidence="1">
    <location>
        <begin position="1"/>
        <end position="18"/>
    </location>
</feature>
<dbReference type="AlphaFoldDB" id="A0A833PHN8"/>
<dbReference type="EMBL" id="WNDP01000035">
    <property type="protein sequence ID" value="KAF1025700.1"/>
    <property type="molecule type" value="Genomic_DNA"/>
</dbReference>
<evidence type="ECO:0000313" key="3">
    <source>
        <dbReference type="Proteomes" id="UP000490535"/>
    </source>
</evidence>
<evidence type="ECO:0000256" key="1">
    <source>
        <dbReference type="SAM" id="SignalP"/>
    </source>
</evidence>
<name>A0A833PHN8_ACIBZ</name>
<gene>
    <name evidence="2" type="ORF">GAK29_01763</name>
</gene>
<feature type="chain" id="PRO_5032859145" evidence="1">
    <location>
        <begin position="19"/>
        <end position="149"/>
    </location>
</feature>
<dbReference type="Proteomes" id="UP000490535">
    <property type="component" value="Unassembled WGS sequence"/>
</dbReference>
<proteinExistence type="predicted"/>
<reference evidence="3" key="1">
    <citation type="journal article" date="2020" name="MBio">
        <title>Horizontal gene transfer to a defensive symbiont with a reduced genome amongst a multipartite beetle microbiome.</title>
        <authorList>
            <person name="Waterworth S.C."/>
            <person name="Florez L.V."/>
            <person name="Rees E.R."/>
            <person name="Hertweck C."/>
            <person name="Kaltenpoth M."/>
            <person name="Kwan J.C."/>
        </authorList>
    </citation>
    <scope>NUCLEOTIDE SEQUENCE [LARGE SCALE GENOMIC DNA]</scope>
</reference>
<keyword evidence="1" id="KW-0732">Signal</keyword>
<accession>A0A833PHN8</accession>
<comment type="caution">
    <text evidence="2">The sequence shown here is derived from an EMBL/GenBank/DDBJ whole genome shotgun (WGS) entry which is preliminary data.</text>
</comment>
<organism evidence="2 3">
    <name type="scientific">Acinetobacter bereziniae</name>
    <name type="common">Acinetobacter genomosp. 10</name>
    <dbReference type="NCBI Taxonomy" id="106648"/>
    <lineage>
        <taxon>Bacteria</taxon>
        <taxon>Pseudomonadati</taxon>
        <taxon>Pseudomonadota</taxon>
        <taxon>Gammaproteobacteria</taxon>
        <taxon>Moraxellales</taxon>
        <taxon>Moraxellaceae</taxon>
        <taxon>Acinetobacter</taxon>
    </lineage>
</organism>
<sequence>MKKILFVALLAVTGFTYAAPNVWQSEYAQGFSEYSIQDVKGNTLWVTCNEGAGDMFDHSVRFQTPKNSYANSDSKYPLTFLLDGKSKVAASASTKWRNGANAWYELSQGISKAKKIDVYLNNKKVTTFTPNQQSTKSVAKHIAACEAMF</sequence>